<dbReference type="EMBL" id="PZZN01000001">
    <property type="protein sequence ID" value="PTM47623.1"/>
    <property type="molecule type" value="Genomic_DNA"/>
</dbReference>
<dbReference type="Pfam" id="PF20057">
    <property type="entry name" value="DUF6456"/>
    <property type="match status" value="1"/>
</dbReference>
<feature type="region of interest" description="Disordered" evidence="1">
    <location>
        <begin position="178"/>
        <end position="204"/>
    </location>
</feature>
<evidence type="ECO:0000313" key="3">
    <source>
        <dbReference type="EMBL" id="PTM47623.1"/>
    </source>
</evidence>
<dbReference type="Proteomes" id="UP000240996">
    <property type="component" value="Unassembled WGS sequence"/>
</dbReference>
<dbReference type="InterPro" id="IPR045599">
    <property type="entry name" value="DUF6456"/>
</dbReference>
<reference evidence="3 4" key="1">
    <citation type="submission" date="2018-04" db="EMBL/GenBank/DDBJ databases">
        <title>Genomic Encyclopedia of Type Strains, Phase III (KMG-III): the genomes of soil and plant-associated and newly described type strains.</title>
        <authorList>
            <person name="Whitman W."/>
        </authorList>
    </citation>
    <scope>NUCLEOTIDE SEQUENCE [LARGE SCALE GENOMIC DNA]</scope>
    <source>
        <strain evidence="3 4">NW12</strain>
    </source>
</reference>
<keyword evidence="4" id="KW-1185">Reference proteome</keyword>
<evidence type="ECO:0000256" key="1">
    <source>
        <dbReference type="SAM" id="MobiDB-lite"/>
    </source>
</evidence>
<feature type="region of interest" description="Disordered" evidence="1">
    <location>
        <begin position="9"/>
        <end position="42"/>
    </location>
</feature>
<comment type="caution">
    <text evidence="3">The sequence shown here is derived from an EMBL/GenBank/DDBJ whole genome shotgun (WGS) entry which is preliminary data.</text>
</comment>
<protein>
    <recommendedName>
        <fullName evidence="2">DUF6456 domain-containing protein</fullName>
    </recommendedName>
</protein>
<evidence type="ECO:0000259" key="2">
    <source>
        <dbReference type="Pfam" id="PF20057"/>
    </source>
</evidence>
<accession>A0A2T4YUZ0</accession>
<feature type="domain" description="DUF6456" evidence="2">
    <location>
        <begin position="51"/>
        <end position="176"/>
    </location>
</feature>
<evidence type="ECO:0000313" key="4">
    <source>
        <dbReference type="Proteomes" id="UP000240996"/>
    </source>
</evidence>
<dbReference type="AlphaFoldDB" id="A0A2T4YUZ0"/>
<sequence>MQDLIEVAIDGRGMRREPDREGEREADRVGEREVQREGVARGGRIGGRSVTVNRAESPLTWLRSRGLIDARQFAAGERLRAAYETASIAPSVTMRWTPRVDGGGQDALDPTVAQIAAKRRFDAAIAAAGPGLADIVWRVVCAGEGLPAAERALSWPARAGRLVLTLALDRLATHYEGGDVRGREGGGGSPLRGDAGKGAACASN</sequence>
<feature type="compositionally biased region" description="Basic and acidic residues" evidence="1">
    <location>
        <begin position="12"/>
        <end position="39"/>
    </location>
</feature>
<organism evidence="3 4">
    <name type="scientific">Sphingomonas aerolata</name>
    <dbReference type="NCBI Taxonomy" id="185951"/>
    <lineage>
        <taxon>Bacteria</taxon>
        <taxon>Pseudomonadati</taxon>
        <taxon>Pseudomonadota</taxon>
        <taxon>Alphaproteobacteria</taxon>
        <taxon>Sphingomonadales</taxon>
        <taxon>Sphingomonadaceae</taxon>
        <taxon>Sphingomonas</taxon>
    </lineage>
</organism>
<name>A0A2T4YUZ0_9SPHN</name>
<gene>
    <name evidence="3" type="ORF">C8J24_1022</name>
</gene>
<proteinExistence type="predicted"/>